<proteinExistence type="predicted"/>
<accession>A0A1Q6DVY2</accession>
<protein>
    <submittedName>
        <fullName evidence="1">Uncharacterized protein</fullName>
    </submittedName>
</protein>
<dbReference type="InParanoid" id="A0A1Q6DVY2"/>
<gene>
    <name evidence="1" type="ORF">BTN85_1018</name>
</gene>
<name>A0A1Q6DVY2_METT1</name>
<organism evidence="1 2">
    <name type="scientific">Methanohalarchaeum thermophilum</name>
    <dbReference type="NCBI Taxonomy" id="1903181"/>
    <lineage>
        <taxon>Archaea</taxon>
        <taxon>Methanobacteriati</taxon>
        <taxon>Methanobacteriota</taxon>
        <taxon>Methanonatronarchaeia</taxon>
        <taxon>Methanonatronarchaeales</taxon>
        <taxon>Methanonatronarchaeaceae</taxon>
        <taxon>Candidatus Methanohalarchaeum</taxon>
    </lineage>
</organism>
<reference evidence="1" key="1">
    <citation type="submission" date="2016-12" db="EMBL/GenBank/DDBJ databases">
        <title>Discovery of methanogenic haloarchaea.</title>
        <authorList>
            <person name="Sorokin D.Y."/>
            <person name="Makarova K.S."/>
            <person name="Abbas B."/>
            <person name="Ferrer M."/>
            <person name="Golyshin P.N."/>
        </authorList>
    </citation>
    <scope>NUCLEOTIDE SEQUENCE [LARGE SCALE GENOMIC DNA]</scope>
    <source>
        <strain evidence="1">HMET1</strain>
    </source>
</reference>
<comment type="caution">
    <text evidence="1">The sequence shown here is derived from an EMBL/GenBank/DDBJ whole genome shotgun (WGS) entry which is preliminary data.</text>
</comment>
<dbReference type="AlphaFoldDB" id="A0A1Q6DVY2"/>
<keyword evidence="2" id="KW-1185">Reference proteome</keyword>
<sequence length="41" mass="4362">MDNLGSSAYCPKDGSEELKDVIGSTIGLIKVFVAHLKVRLG</sequence>
<evidence type="ECO:0000313" key="2">
    <source>
        <dbReference type="Proteomes" id="UP000185744"/>
    </source>
</evidence>
<dbReference type="EMBL" id="MSDW01000001">
    <property type="protein sequence ID" value="OKY78525.1"/>
    <property type="molecule type" value="Genomic_DNA"/>
</dbReference>
<evidence type="ECO:0000313" key="1">
    <source>
        <dbReference type="EMBL" id="OKY78525.1"/>
    </source>
</evidence>
<dbReference type="Proteomes" id="UP000185744">
    <property type="component" value="Unassembled WGS sequence"/>
</dbReference>